<evidence type="ECO:0000256" key="4">
    <source>
        <dbReference type="ARBA" id="ARBA00023136"/>
    </source>
</evidence>
<dbReference type="Proteomes" id="UP001642464">
    <property type="component" value="Unassembled WGS sequence"/>
</dbReference>
<protein>
    <submittedName>
        <fullName evidence="7">Bicarbonate transporter BicA</fullName>
    </submittedName>
</protein>
<keyword evidence="4 5" id="KW-0472">Membrane</keyword>
<feature type="domain" description="SLC26A/SulP transporter" evidence="6">
    <location>
        <begin position="6"/>
        <end position="199"/>
    </location>
</feature>
<accession>A0ABP0KI71</accession>
<dbReference type="InterPro" id="IPR011547">
    <property type="entry name" value="SLC26A/SulP_dom"/>
</dbReference>
<evidence type="ECO:0000313" key="8">
    <source>
        <dbReference type="Proteomes" id="UP001642464"/>
    </source>
</evidence>
<comment type="caution">
    <text evidence="7">The sequence shown here is derived from an EMBL/GenBank/DDBJ whole genome shotgun (WGS) entry which is preliminary data.</text>
</comment>
<dbReference type="Pfam" id="PF00916">
    <property type="entry name" value="Sulfate_transp"/>
    <property type="match status" value="1"/>
</dbReference>
<feature type="transmembrane region" description="Helical" evidence="5">
    <location>
        <begin position="28"/>
        <end position="46"/>
    </location>
</feature>
<evidence type="ECO:0000259" key="6">
    <source>
        <dbReference type="Pfam" id="PF00916"/>
    </source>
</evidence>
<feature type="transmembrane region" description="Helical" evidence="5">
    <location>
        <begin position="133"/>
        <end position="157"/>
    </location>
</feature>
<comment type="subcellular location">
    <subcellularLocation>
        <location evidence="1">Membrane</location>
        <topology evidence="1">Multi-pass membrane protein</topology>
    </subcellularLocation>
</comment>
<keyword evidence="2 5" id="KW-0812">Transmembrane</keyword>
<evidence type="ECO:0000256" key="1">
    <source>
        <dbReference type="ARBA" id="ARBA00004141"/>
    </source>
</evidence>
<evidence type="ECO:0000256" key="3">
    <source>
        <dbReference type="ARBA" id="ARBA00022989"/>
    </source>
</evidence>
<gene>
    <name evidence="7" type="ORF">SCF082_LOCUS17202</name>
</gene>
<proteinExistence type="predicted"/>
<dbReference type="EMBL" id="CAXAMM010011301">
    <property type="protein sequence ID" value="CAK9025747.1"/>
    <property type="molecule type" value="Genomic_DNA"/>
</dbReference>
<dbReference type="PANTHER" id="PTHR43310:SF1">
    <property type="entry name" value="SULFATE TRANSPORTER YBAR-RELATED"/>
    <property type="match status" value="1"/>
</dbReference>
<name>A0ABP0KI71_9DINO</name>
<dbReference type="InterPro" id="IPR052706">
    <property type="entry name" value="Membrane-Transporter-like"/>
</dbReference>
<sequence length="199" mass="21044">MWMLVITAVAMMTMEFLPKVPLQIFKVIPSSLMAILMAILLEFAVVRNCGSRTATIGDVSEFTRETAFPIPFFVNSPATGYDLHKIVGSWSAIQNIIVQGILLCVVGSIESLMTSEVVESFTKTPSEGDRSLFAMGLGNIVSGFLGGMGGNAMIGLSTINVLNGGRGRMAPTCTAIVVMASVMGAYKLLNFIPVAALAG</sequence>
<feature type="non-terminal residue" evidence="7">
    <location>
        <position position="199"/>
    </location>
</feature>
<evidence type="ECO:0000256" key="5">
    <source>
        <dbReference type="SAM" id="Phobius"/>
    </source>
</evidence>
<organism evidence="7 8">
    <name type="scientific">Durusdinium trenchii</name>
    <dbReference type="NCBI Taxonomy" id="1381693"/>
    <lineage>
        <taxon>Eukaryota</taxon>
        <taxon>Sar</taxon>
        <taxon>Alveolata</taxon>
        <taxon>Dinophyceae</taxon>
        <taxon>Suessiales</taxon>
        <taxon>Symbiodiniaceae</taxon>
        <taxon>Durusdinium</taxon>
    </lineage>
</organism>
<feature type="transmembrane region" description="Helical" evidence="5">
    <location>
        <begin position="169"/>
        <end position="189"/>
    </location>
</feature>
<keyword evidence="8" id="KW-1185">Reference proteome</keyword>
<reference evidence="7 8" key="1">
    <citation type="submission" date="2024-02" db="EMBL/GenBank/DDBJ databases">
        <authorList>
            <person name="Chen Y."/>
            <person name="Shah S."/>
            <person name="Dougan E. K."/>
            <person name="Thang M."/>
            <person name="Chan C."/>
        </authorList>
    </citation>
    <scope>NUCLEOTIDE SEQUENCE [LARGE SCALE GENOMIC DNA]</scope>
</reference>
<keyword evidence="3 5" id="KW-1133">Transmembrane helix</keyword>
<evidence type="ECO:0000256" key="2">
    <source>
        <dbReference type="ARBA" id="ARBA00022692"/>
    </source>
</evidence>
<dbReference type="PANTHER" id="PTHR43310">
    <property type="entry name" value="SULFATE TRANSPORTER YBAR-RELATED"/>
    <property type="match status" value="1"/>
</dbReference>
<feature type="transmembrane region" description="Helical" evidence="5">
    <location>
        <begin position="92"/>
        <end position="113"/>
    </location>
</feature>
<evidence type="ECO:0000313" key="7">
    <source>
        <dbReference type="EMBL" id="CAK9025747.1"/>
    </source>
</evidence>